<dbReference type="Proteomes" id="UP000186385">
    <property type="component" value="Unassembled WGS sequence"/>
</dbReference>
<dbReference type="InterPro" id="IPR037185">
    <property type="entry name" value="EmrE-like"/>
</dbReference>
<evidence type="ECO:0000256" key="4">
    <source>
        <dbReference type="ARBA" id="ARBA00022692"/>
    </source>
</evidence>
<keyword evidence="3" id="KW-1003">Cell membrane</keyword>
<dbReference type="PANTHER" id="PTHR30561">
    <property type="entry name" value="SMR FAMILY PROTON-DEPENDENT DRUG EFFLUX TRANSPORTER SUGE"/>
    <property type="match status" value="1"/>
</dbReference>
<evidence type="ECO:0000256" key="5">
    <source>
        <dbReference type="ARBA" id="ARBA00022989"/>
    </source>
</evidence>
<dbReference type="SUPFAM" id="SSF103481">
    <property type="entry name" value="Multidrug resistance efflux transporter EmrE"/>
    <property type="match status" value="1"/>
</dbReference>
<dbReference type="InterPro" id="IPR000390">
    <property type="entry name" value="Small_drug/metabolite_transptr"/>
</dbReference>
<evidence type="ECO:0000256" key="6">
    <source>
        <dbReference type="ARBA" id="ARBA00023136"/>
    </source>
</evidence>
<proteinExistence type="inferred from homology"/>
<dbReference type="Gene3D" id="1.10.3730.20">
    <property type="match status" value="1"/>
</dbReference>
<comment type="similarity">
    <text evidence="7">Belongs to the drug/metabolite transporter (DMT) superfamily. Small multidrug resistance (SMR) (TC 2.A.7.1) family.</text>
</comment>
<feature type="transmembrane region" description="Helical" evidence="8">
    <location>
        <begin position="84"/>
        <end position="103"/>
    </location>
</feature>
<evidence type="ECO:0000256" key="8">
    <source>
        <dbReference type="SAM" id="Phobius"/>
    </source>
</evidence>
<keyword evidence="4 7" id="KW-0812">Transmembrane</keyword>
<dbReference type="PANTHER" id="PTHR30561:SF0">
    <property type="entry name" value="GUANIDINIUM EXPORTER"/>
    <property type="match status" value="1"/>
</dbReference>
<keyword evidence="12" id="KW-1185">Reference proteome</keyword>
<keyword evidence="6 8" id="KW-0472">Membrane</keyword>
<reference evidence="12" key="2">
    <citation type="submission" date="2017-03" db="EMBL/GenBank/DDBJ databases">
        <title>Bacillus sp. V-88(T) DSM27956, whole genome shotgun sequencing project.</title>
        <authorList>
            <person name="Dastager S.G."/>
            <person name="Neurgaonkar P.S."/>
            <person name="Dharne M.S."/>
        </authorList>
    </citation>
    <scope>NUCLEOTIDE SEQUENCE [LARGE SCALE GENOMIC DNA]</scope>
    <source>
        <strain evidence="12">DSM 25145</strain>
    </source>
</reference>
<keyword evidence="2" id="KW-0813">Transport</keyword>
<evidence type="ECO:0000256" key="1">
    <source>
        <dbReference type="ARBA" id="ARBA00004651"/>
    </source>
</evidence>
<comment type="subcellular location">
    <subcellularLocation>
        <location evidence="1 7">Cell membrane</location>
        <topology evidence="1 7">Multi-pass membrane protein</topology>
    </subcellularLocation>
</comment>
<evidence type="ECO:0000256" key="7">
    <source>
        <dbReference type="RuleBase" id="RU003942"/>
    </source>
</evidence>
<dbReference type="GO" id="GO:0022857">
    <property type="term" value="F:transmembrane transporter activity"/>
    <property type="evidence" value="ECO:0007669"/>
    <property type="project" value="InterPro"/>
</dbReference>
<dbReference type="GO" id="GO:0005886">
    <property type="term" value="C:plasma membrane"/>
    <property type="evidence" value="ECO:0007669"/>
    <property type="project" value="UniProtKB-SubCell"/>
</dbReference>
<evidence type="ECO:0000313" key="10">
    <source>
        <dbReference type="EMBL" id="SIQ91583.1"/>
    </source>
</evidence>
<dbReference type="Proteomes" id="UP000215545">
    <property type="component" value="Unassembled WGS sequence"/>
</dbReference>
<dbReference type="AlphaFoldDB" id="A0A1N6WNB4"/>
<dbReference type="STRING" id="1017273.SAMN05443094_104228"/>
<sequence>MTWFLLITAGILEVAGVAGMNMVSRKKNVLSWIVLIGGFGLSFLFLSIAMESIPMGTAYGVWTGIGTVGSALLGMIVYNEPRDAKRLLFISMIVVSVIGLKIVS</sequence>
<dbReference type="FunFam" id="1.10.3730.20:FF:000001">
    <property type="entry name" value="Quaternary ammonium compound resistance transporter SugE"/>
    <property type="match status" value="1"/>
</dbReference>
<evidence type="ECO:0000256" key="3">
    <source>
        <dbReference type="ARBA" id="ARBA00022475"/>
    </source>
</evidence>
<organism evidence="10 11">
    <name type="scientific">Domibacillus enclensis</name>
    <dbReference type="NCBI Taxonomy" id="1017273"/>
    <lineage>
        <taxon>Bacteria</taxon>
        <taxon>Bacillati</taxon>
        <taxon>Bacillota</taxon>
        <taxon>Bacilli</taxon>
        <taxon>Bacillales</taxon>
        <taxon>Bacillaceae</taxon>
        <taxon>Domibacillus</taxon>
    </lineage>
</organism>
<reference evidence="10 11" key="1">
    <citation type="submission" date="2017-01" db="EMBL/GenBank/DDBJ databases">
        <authorList>
            <person name="Mah S.A."/>
            <person name="Swanson W.J."/>
            <person name="Moy G.W."/>
            <person name="Vacquier V.D."/>
        </authorList>
    </citation>
    <scope>NUCLEOTIDE SEQUENCE [LARGE SCALE GENOMIC DNA]</scope>
    <source>
        <strain evidence="10 11">NIO-1016</strain>
    </source>
</reference>
<evidence type="ECO:0000313" key="9">
    <source>
        <dbReference type="EMBL" id="OXS77991.1"/>
    </source>
</evidence>
<gene>
    <name evidence="9" type="ORF">B1B05_10320</name>
    <name evidence="10" type="ORF">SAMN05443094_104228</name>
</gene>
<dbReference type="InterPro" id="IPR045324">
    <property type="entry name" value="Small_multidrug_res"/>
</dbReference>
<keyword evidence="5 8" id="KW-1133">Transmembrane helix</keyword>
<dbReference type="EMBL" id="FTLX01000004">
    <property type="protein sequence ID" value="SIQ91583.1"/>
    <property type="molecule type" value="Genomic_DNA"/>
</dbReference>
<evidence type="ECO:0000313" key="12">
    <source>
        <dbReference type="Proteomes" id="UP000215545"/>
    </source>
</evidence>
<accession>A0A1N6WNB4</accession>
<evidence type="ECO:0000313" key="11">
    <source>
        <dbReference type="Proteomes" id="UP000186385"/>
    </source>
</evidence>
<dbReference type="RefSeq" id="WP_045851904.1">
    <property type="nucleotide sequence ID" value="NZ_FTLX01000004.1"/>
</dbReference>
<protein>
    <submittedName>
        <fullName evidence="10">Paired small multidrug resistance pump</fullName>
    </submittedName>
    <submittedName>
        <fullName evidence="9">QacE family quaternary ammonium compound efflux SMR transporter</fullName>
    </submittedName>
</protein>
<dbReference type="Pfam" id="PF00893">
    <property type="entry name" value="Multi_Drug_Res"/>
    <property type="match status" value="1"/>
</dbReference>
<feature type="transmembrane region" description="Helical" evidence="8">
    <location>
        <begin position="57"/>
        <end position="78"/>
    </location>
</feature>
<dbReference type="OrthoDB" id="21828at2"/>
<dbReference type="EMBL" id="MWSK01000004">
    <property type="protein sequence ID" value="OXS77991.1"/>
    <property type="molecule type" value="Genomic_DNA"/>
</dbReference>
<feature type="transmembrane region" description="Helical" evidence="8">
    <location>
        <begin position="29"/>
        <end position="50"/>
    </location>
</feature>
<evidence type="ECO:0000256" key="2">
    <source>
        <dbReference type="ARBA" id="ARBA00022448"/>
    </source>
</evidence>
<name>A0A1N6WNB4_9BACI</name>
<reference evidence="9" key="3">
    <citation type="submission" date="2017-03" db="EMBL/GenBank/DDBJ databases">
        <authorList>
            <person name="Dastager S.G."/>
            <person name="Neurgaonkar P.S."/>
            <person name="Dharne M.S."/>
        </authorList>
    </citation>
    <scope>NUCLEOTIDE SEQUENCE</scope>
    <source>
        <strain evidence="9">DSM 25145</strain>
    </source>
</reference>